<evidence type="ECO:0000313" key="2">
    <source>
        <dbReference type="EMBL" id="TFF23344.1"/>
    </source>
</evidence>
<gene>
    <name evidence="2" type="ORF">E3C22_10160</name>
</gene>
<dbReference type="AlphaFoldDB" id="A0A4Y8RK32"/>
<accession>A0A4Y8RK32</accession>
<sequence>MRRPIVTERTRVRRWEERDRDAFHRLNLDETVMRFFHMRRTREESDGVMDELNERLDRDGYSFLALDAGGSEAAVGILGMAIVKPVMPFAPGIEIGWRLLPDYWGKGYVTEAAAACLDRAFAEPDPVGEIVSFCNEENRASEAVMLRLGFSRAEDFDHPSVPADTHPHLVRHRLYRLRREDFAPERKMRGD</sequence>
<comment type="caution">
    <text evidence="2">The sequence shown here is derived from an EMBL/GenBank/DDBJ whole genome shotgun (WGS) entry which is preliminary data.</text>
</comment>
<dbReference type="GO" id="GO:0016747">
    <property type="term" value="F:acyltransferase activity, transferring groups other than amino-acyl groups"/>
    <property type="evidence" value="ECO:0007669"/>
    <property type="project" value="InterPro"/>
</dbReference>
<dbReference type="PANTHER" id="PTHR43792:SF1">
    <property type="entry name" value="N-ACETYLTRANSFERASE DOMAIN-CONTAINING PROTEIN"/>
    <property type="match status" value="1"/>
</dbReference>
<dbReference type="OrthoDB" id="6293260at2"/>
<dbReference type="Pfam" id="PF13302">
    <property type="entry name" value="Acetyltransf_3"/>
    <property type="match status" value="1"/>
</dbReference>
<keyword evidence="3" id="KW-1185">Reference proteome</keyword>
<proteinExistence type="predicted"/>
<evidence type="ECO:0000313" key="3">
    <source>
        <dbReference type="Proteomes" id="UP000298179"/>
    </source>
</evidence>
<feature type="domain" description="N-acetyltransferase" evidence="1">
    <location>
        <begin position="10"/>
        <end position="180"/>
    </location>
</feature>
<dbReference type="InterPro" id="IPR051531">
    <property type="entry name" value="N-acetyltransferase"/>
</dbReference>
<protein>
    <submittedName>
        <fullName evidence="2">N-acetyltransferase</fullName>
    </submittedName>
</protein>
<name>A0A4Y8RK32_9HYPH</name>
<keyword evidence="2" id="KW-0808">Transferase</keyword>
<dbReference type="PROSITE" id="PS51186">
    <property type="entry name" value="GNAT"/>
    <property type="match status" value="1"/>
</dbReference>
<dbReference type="EMBL" id="SOZD01000003">
    <property type="protein sequence ID" value="TFF23344.1"/>
    <property type="molecule type" value="Genomic_DNA"/>
</dbReference>
<evidence type="ECO:0000259" key="1">
    <source>
        <dbReference type="PROSITE" id="PS51186"/>
    </source>
</evidence>
<dbReference type="SUPFAM" id="SSF55729">
    <property type="entry name" value="Acyl-CoA N-acyltransferases (Nat)"/>
    <property type="match status" value="1"/>
</dbReference>
<reference evidence="2 3" key="1">
    <citation type="submission" date="2019-03" db="EMBL/GenBank/DDBJ databases">
        <title>Jiella endophytica sp. nov., a novel endophytic bacterium isolated from root of Ficus microcarpa Linn. f.</title>
        <authorList>
            <person name="Tuo L."/>
        </authorList>
    </citation>
    <scope>NUCLEOTIDE SEQUENCE [LARGE SCALE GENOMIC DNA]</scope>
    <source>
        <strain evidence="2 3">CBS5Q-3</strain>
    </source>
</reference>
<organism evidence="2 3">
    <name type="scientific">Jiella endophytica</name>
    <dbReference type="NCBI Taxonomy" id="2558362"/>
    <lineage>
        <taxon>Bacteria</taxon>
        <taxon>Pseudomonadati</taxon>
        <taxon>Pseudomonadota</taxon>
        <taxon>Alphaproteobacteria</taxon>
        <taxon>Hyphomicrobiales</taxon>
        <taxon>Aurantimonadaceae</taxon>
        <taxon>Jiella</taxon>
    </lineage>
</organism>
<dbReference type="InterPro" id="IPR016181">
    <property type="entry name" value="Acyl_CoA_acyltransferase"/>
</dbReference>
<dbReference type="Gene3D" id="3.40.630.30">
    <property type="match status" value="1"/>
</dbReference>
<dbReference type="Proteomes" id="UP000298179">
    <property type="component" value="Unassembled WGS sequence"/>
</dbReference>
<dbReference type="InterPro" id="IPR000182">
    <property type="entry name" value="GNAT_dom"/>
</dbReference>
<dbReference type="PANTHER" id="PTHR43792">
    <property type="entry name" value="GNAT FAMILY, PUTATIVE (AFU_ORTHOLOGUE AFUA_3G00765)-RELATED-RELATED"/>
    <property type="match status" value="1"/>
</dbReference>